<dbReference type="InterPro" id="IPR029068">
    <property type="entry name" value="Glyas_Bleomycin-R_OHBP_Dase"/>
</dbReference>
<gene>
    <name evidence="2" type="ORF">GCM10010978_04640</name>
</gene>
<keyword evidence="3" id="KW-1185">Reference proteome</keyword>
<sequence>MSLVERIDTICLTVRNVEEASRWYQEVLGFQEFFRGENYRILTIGKSTVPLTIEEGYRNSSAFSVYPIFYAKDIEQVFDTLKNKDVKLSQLQHDGDNAFFDVYDLDGNKLQICYWE</sequence>
<dbReference type="SUPFAM" id="SSF54593">
    <property type="entry name" value="Glyoxalase/Bleomycin resistance protein/Dihydroxybiphenyl dioxygenase"/>
    <property type="match status" value="1"/>
</dbReference>
<dbReference type="EMBL" id="BMEV01000005">
    <property type="protein sequence ID" value="GGH70081.1"/>
    <property type="molecule type" value="Genomic_DNA"/>
</dbReference>
<evidence type="ECO:0000259" key="1">
    <source>
        <dbReference type="PROSITE" id="PS51819"/>
    </source>
</evidence>
<proteinExistence type="predicted"/>
<reference evidence="2" key="1">
    <citation type="journal article" date="2014" name="Int. J. Syst. Evol. Microbiol.">
        <title>Complete genome sequence of Corynebacterium casei LMG S-19264T (=DSM 44701T), isolated from a smear-ripened cheese.</title>
        <authorList>
            <consortium name="US DOE Joint Genome Institute (JGI-PGF)"/>
            <person name="Walter F."/>
            <person name="Albersmeier A."/>
            <person name="Kalinowski J."/>
            <person name="Ruckert C."/>
        </authorList>
    </citation>
    <scope>NUCLEOTIDE SEQUENCE</scope>
    <source>
        <strain evidence="2">CGMCC 1.12360</strain>
    </source>
</reference>
<dbReference type="Pfam" id="PF00903">
    <property type="entry name" value="Glyoxalase"/>
    <property type="match status" value="1"/>
</dbReference>
<evidence type="ECO:0000313" key="2">
    <source>
        <dbReference type="EMBL" id="GGH70081.1"/>
    </source>
</evidence>
<reference evidence="2" key="2">
    <citation type="submission" date="2020-09" db="EMBL/GenBank/DDBJ databases">
        <authorList>
            <person name="Sun Q."/>
            <person name="Zhou Y."/>
        </authorList>
    </citation>
    <scope>NUCLEOTIDE SEQUENCE</scope>
    <source>
        <strain evidence="2">CGMCC 1.12360</strain>
    </source>
</reference>
<organism evidence="2 3">
    <name type="scientific">Compostibacillus humi</name>
    <dbReference type="NCBI Taxonomy" id="1245525"/>
    <lineage>
        <taxon>Bacteria</taxon>
        <taxon>Bacillati</taxon>
        <taxon>Bacillota</taxon>
        <taxon>Bacilli</taxon>
        <taxon>Bacillales</taxon>
        <taxon>Bacillaceae</taxon>
        <taxon>Compostibacillus</taxon>
    </lineage>
</organism>
<comment type="caution">
    <text evidence="2">The sequence shown here is derived from an EMBL/GenBank/DDBJ whole genome shotgun (WGS) entry which is preliminary data.</text>
</comment>
<dbReference type="CDD" id="cd06587">
    <property type="entry name" value="VOC"/>
    <property type="match status" value="1"/>
</dbReference>
<dbReference type="InterPro" id="IPR037523">
    <property type="entry name" value="VOC_core"/>
</dbReference>
<feature type="domain" description="VOC" evidence="1">
    <location>
        <begin position="6"/>
        <end position="115"/>
    </location>
</feature>
<dbReference type="AlphaFoldDB" id="A0A8J2ZQ92"/>
<dbReference type="InterPro" id="IPR004360">
    <property type="entry name" value="Glyas_Fos-R_dOase_dom"/>
</dbReference>
<dbReference type="Gene3D" id="3.10.180.10">
    <property type="entry name" value="2,3-Dihydroxybiphenyl 1,2-Dioxygenase, domain 1"/>
    <property type="match status" value="1"/>
</dbReference>
<name>A0A8J2ZQ92_9BACI</name>
<accession>A0A8J2ZQ92</accession>
<evidence type="ECO:0000313" key="3">
    <source>
        <dbReference type="Proteomes" id="UP000602050"/>
    </source>
</evidence>
<dbReference type="Proteomes" id="UP000602050">
    <property type="component" value="Unassembled WGS sequence"/>
</dbReference>
<dbReference type="RefSeq" id="WP_188390761.1">
    <property type="nucleotide sequence ID" value="NZ_BMEV01000005.1"/>
</dbReference>
<protein>
    <recommendedName>
        <fullName evidence="1">VOC domain-containing protein</fullName>
    </recommendedName>
</protein>
<dbReference type="PROSITE" id="PS51819">
    <property type="entry name" value="VOC"/>
    <property type="match status" value="1"/>
</dbReference>